<dbReference type="EMBL" id="CP002961">
    <property type="protein sequence ID" value="AFK02930.1"/>
    <property type="molecule type" value="Genomic_DNA"/>
</dbReference>
<evidence type="ECO:0000313" key="2">
    <source>
        <dbReference type="EMBL" id="AFK02930.1"/>
    </source>
</evidence>
<dbReference type="Proteomes" id="UP000002875">
    <property type="component" value="Chromosome"/>
</dbReference>
<feature type="domain" description="DUF6089" evidence="1">
    <location>
        <begin position="10"/>
        <end position="212"/>
    </location>
</feature>
<name>A0ABM5N0K8_EMTOG</name>
<reference evidence="2 3" key="1">
    <citation type="submission" date="2011-07" db="EMBL/GenBank/DDBJ databases">
        <title>The complete genome of chromosome of Emticicia oligotrophica DSM 17448.</title>
        <authorList>
            <consortium name="US DOE Joint Genome Institute (JGI-PGF)"/>
            <person name="Lucas S."/>
            <person name="Han J."/>
            <person name="Lapidus A."/>
            <person name="Bruce D."/>
            <person name="Goodwin L."/>
            <person name="Pitluck S."/>
            <person name="Peters L."/>
            <person name="Kyrpides N."/>
            <person name="Mavromatis K."/>
            <person name="Ivanova N."/>
            <person name="Ovchinnikova G."/>
            <person name="Teshima H."/>
            <person name="Detter J.C."/>
            <person name="Tapia R."/>
            <person name="Han C."/>
            <person name="Land M."/>
            <person name="Hauser L."/>
            <person name="Markowitz V."/>
            <person name="Cheng J.-F."/>
            <person name="Hugenholtz P."/>
            <person name="Woyke T."/>
            <person name="Wu D."/>
            <person name="Tindall B."/>
            <person name="Pomrenke H."/>
            <person name="Brambilla E."/>
            <person name="Klenk H.-P."/>
            <person name="Eisen J.A."/>
        </authorList>
    </citation>
    <scope>NUCLEOTIDE SEQUENCE [LARGE SCALE GENOMIC DNA]</scope>
    <source>
        <strain evidence="2 3">DSM 17448</strain>
    </source>
</reference>
<dbReference type="InterPro" id="IPR045743">
    <property type="entry name" value="DUF6089"/>
</dbReference>
<dbReference type="SUPFAM" id="SSF56925">
    <property type="entry name" value="OMPA-like"/>
    <property type="match status" value="1"/>
</dbReference>
<dbReference type="RefSeq" id="WP_015028629.1">
    <property type="nucleotide sequence ID" value="NC_018748.1"/>
</dbReference>
<evidence type="ECO:0000313" key="3">
    <source>
        <dbReference type="Proteomes" id="UP000002875"/>
    </source>
</evidence>
<protein>
    <recommendedName>
        <fullName evidence="1">DUF6089 domain-containing protein</fullName>
    </recommendedName>
</protein>
<sequence length="262" mass="29912">MIIYKLVISRILWVGILLILSLNLLAQKWEVGGSIGVNQYKGDVVPKFKPLIARPAGSGFVRMNLSRAVSIKAQAMYGSVIGDDRFMSSDPYHQAREYHFKADLAEGSAQIEYNFLNFRTNASRIVNNWTPYVFGGYGATYIQSKAFLKTDINPTVFTPYSTRKAEQVAILGIGFKKQWKDRWNWGVEFGARHTTSDYIDNLGYSDGKFQILLPAGVVPSNPKFQYLLKYQIPGTKAKDIYYYTNFSISYIIYKVYCPRPRR</sequence>
<dbReference type="Pfam" id="PF19573">
    <property type="entry name" value="DUF6089"/>
    <property type="match status" value="1"/>
</dbReference>
<organism evidence="2 3">
    <name type="scientific">Emticicia oligotrophica (strain DSM 17448 / CIP 109782 / MTCC 6937 / GPTSA100-15)</name>
    <dbReference type="NCBI Taxonomy" id="929562"/>
    <lineage>
        <taxon>Bacteria</taxon>
        <taxon>Pseudomonadati</taxon>
        <taxon>Bacteroidota</taxon>
        <taxon>Cytophagia</taxon>
        <taxon>Cytophagales</taxon>
        <taxon>Leadbetterellaceae</taxon>
        <taxon>Emticicia</taxon>
    </lineage>
</organism>
<accession>A0ABM5N0K8</accession>
<evidence type="ECO:0000259" key="1">
    <source>
        <dbReference type="Pfam" id="PF19573"/>
    </source>
</evidence>
<proteinExistence type="predicted"/>
<gene>
    <name evidence="2" type="ordered locus">Emtol_1788</name>
</gene>
<keyword evidence="3" id="KW-1185">Reference proteome</keyword>
<dbReference type="InterPro" id="IPR011250">
    <property type="entry name" value="OMP/PagP_B-barrel"/>
</dbReference>